<dbReference type="OMA" id="HYATGYF"/>
<dbReference type="EC" id="3.5.1.89" evidence="2"/>
<comment type="similarity">
    <text evidence="1">Belongs to the PIGL family.</text>
</comment>
<dbReference type="GeneID" id="28972801"/>
<evidence type="ECO:0000256" key="1">
    <source>
        <dbReference type="ARBA" id="ARBA00006066"/>
    </source>
</evidence>
<dbReference type="Pfam" id="PF02585">
    <property type="entry name" value="PIG-L"/>
    <property type="match status" value="1"/>
</dbReference>
<evidence type="ECO:0000256" key="2">
    <source>
        <dbReference type="ARBA" id="ARBA00012176"/>
    </source>
</evidence>
<reference evidence="3 4" key="1">
    <citation type="journal article" date="2015" name="Front. Microbiol.">
        <title>Genome sequence of the plant growth promoting endophytic yeast Rhodotorula graminis WP1.</title>
        <authorList>
            <person name="Firrincieli A."/>
            <person name="Otillar R."/>
            <person name="Salamov A."/>
            <person name="Schmutz J."/>
            <person name="Khan Z."/>
            <person name="Redman R.S."/>
            <person name="Fleck N.D."/>
            <person name="Lindquist E."/>
            <person name="Grigoriev I.V."/>
            <person name="Doty S.L."/>
        </authorList>
    </citation>
    <scope>NUCLEOTIDE SEQUENCE [LARGE SCALE GENOMIC DNA]</scope>
    <source>
        <strain evidence="3 4">WP1</strain>
    </source>
</reference>
<gene>
    <name evidence="3" type="ORF">RHOBADRAFT_1704</name>
</gene>
<dbReference type="EMBL" id="KQ474084">
    <property type="protein sequence ID" value="KPV72998.1"/>
    <property type="molecule type" value="Genomic_DNA"/>
</dbReference>
<dbReference type="RefSeq" id="XP_018269047.1">
    <property type="nucleotide sequence ID" value="XM_018412352.1"/>
</dbReference>
<dbReference type="Proteomes" id="UP000053890">
    <property type="component" value="Unassembled WGS sequence"/>
</dbReference>
<feature type="non-terminal residue" evidence="3">
    <location>
        <position position="257"/>
    </location>
</feature>
<evidence type="ECO:0000313" key="3">
    <source>
        <dbReference type="EMBL" id="KPV72998.1"/>
    </source>
</evidence>
<dbReference type="Gene3D" id="3.40.50.10320">
    <property type="entry name" value="LmbE-like"/>
    <property type="match status" value="1"/>
</dbReference>
<feature type="non-terminal residue" evidence="3">
    <location>
        <position position="1"/>
    </location>
</feature>
<proteinExistence type="inferred from homology"/>
<dbReference type="STRING" id="578459.A0A0P9EIA4"/>
<dbReference type="OrthoDB" id="2526946at2759"/>
<accession>A0A0P9EIA4</accession>
<dbReference type="GO" id="GO:0000225">
    <property type="term" value="F:N-acetylglucosaminylphosphatidylinositol deacetylase activity"/>
    <property type="evidence" value="ECO:0007669"/>
    <property type="project" value="UniProtKB-EC"/>
</dbReference>
<keyword evidence="4" id="KW-1185">Reference proteome</keyword>
<name>A0A0P9EIA4_RHOGW</name>
<dbReference type="InterPro" id="IPR024078">
    <property type="entry name" value="LmbE-like_dom_sf"/>
</dbReference>
<evidence type="ECO:0000313" key="4">
    <source>
        <dbReference type="Proteomes" id="UP000053890"/>
    </source>
</evidence>
<organism evidence="3 4">
    <name type="scientific">Rhodotorula graminis (strain WP1)</name>
    <dbReference type="NCBI Taxonomy" id="578459"/>
    <lineage>
        <taxon>Eukaryota</taxon>
        <taxon>Fungi</taxon>
        <taxon>Dikarya</taxon>
        <taxon>Basidiomycota</taxon>
        <taxon>Pucciniomycotina</taxon>
        <taxon>Microbotryomycetes</taxon>
        <taxon>Sporidiobolales</taxon>
        <taxon>Sporidiobolaceae</taxon>
        <taxon>Rhodotorula</taxon>
    </lineage>
</organism>
<protein>
    <recommendedName>
        <fullName evidence="2">N-acetylglucosaminylphosphatidylinositol deacetylase</fullName>
        <ecNumber evidence="2">3.5.1.89</ecNumber>
    </recommendedName>
</protein>
<dbReference type="SUPFAM" id="SSF102588">
    <property type="entry name" value="LmbE-like"/>
    <property type="match status" value="1"/>
</dbReference>
<sequence>ADLTSSSPADAVAHPDDDLLFQSPTLLDDVDSGECITSIFLTSGDSGAGSQYARSRETGNQAAYSQMFGVNNTWTEFYATFGGQSVLVRTLVAKPQHQAVFFRLPDGGWDTGGFAATSFQTLRGLYFGSISSITNQPGDATYTLTTLKQAISQIIAARQPSRVRTLDYLSDFGGGDHDDHLTTGRLVKDLVGSASVSGFMGYPVQNLAPTLSTSSTAYKRKTAAFLSYTPYDSAECQSLSACASRGEGSWLQREYAV</sequence>
<dbReference type="InterPro" id="IPR003737">
    <property type="entry name" value="GlcNAc_PI_deacetylase-related"/>
</dbReference>
<dbReference type="AlphaFoldDB" id="A0A0P9EIA4"/>